<proteinExistence type="predicted"/>
<dbReference type="EMBL" id="LAZR01001528">
    <property type="protein sequence ID" value="KKN43181.1"/>
    <property type="molecule type" value="Genomic_DNA"/>
</dbReference>
<accession>A0A0F9T2G1</accession>
<organism evidence="2">
    <name type="scientific">marine sediment metagenome</name>
    <dbReference type="NCBI Taxonomy" id="412755"/>
    <lineage>
        <taxon>unclassified sequences</taxon>
        <taxon>metagenomes</taxon>
        <taxon>ecological metagenomes</taxon>
    </lineage>
</organism>
<evidence type="ECO:0008006" key="3">
    <source>
        <dbReference type="Google" id="ProtNLM"/>
    </source>
</evidence>
<reference evidence="2" key="1">
    <citation type="journal article" date="2015" name="Nature">
        <title>Complex archaea that bridge the gap between prokaryotes and eukaryotes.</title>
        <authorList>
            <person name="Spang A."/>
            <person name="Saw J.H."/>
            <person name="Jorgensen S.L."/>
            <person name="Zaremba-Niedzwiedzka K."/>
            <person name="Martijn J."/>
            <person name="Lind A.E."/>
            <person name="van Eijk R."/>
            <person name="Schleper C."/>
            <person name="Guy L."/>
            <person name="Ettema T.J."/>
        </authorList>
    </citation>
    <scope>NUCLEOTIDE SEQUENCE</scope>
</reference>
<feature type="compositionally biased region" description="Acidic residues" evidence="1">
    <location>
        <begin position="442"/>
        <end position="453"/>
    </location>
</feature>
<evidence type="ECO:0000313" key="2">
    <source>
        <dbReference type="EMBL" id="KKN43181.1"/>
    </source>
</evidence>
<protein>
    <recommendedName>
        <fullName evidence="3">Portal protein</fullName>
    </recommendedName>
</protein>
<name>A0A0F9T2G1_9ZZZZ</name>
<gene>
    <name evidence="2" type="ORF">LCGC14_0705620</name>
</gene>
<dbReference type="AlphaFoldDB" id="A0A0F9T2G1"/>
<sequence length="453" mass="51925">MADPLRIRIAKWIAGSKNGALASVTAKVDDSAGWASLTGRPHDYEQSKIMELYEDALTAWRKNPIAWRIVSITTDYLVGDKFQISSSNRNMNKFIAEFWNHQKNNIDLRLEGMSDELARAGDLFIALFQNDQDGMSYIRFVTKDRIQKIETAENDWEVEIAYYEMQNTGEPRKWLSPVHPDAKDANVIMMHYSINKPIGALMGEGDLTTMIPWLLRYSRMLEDRVRLHWAIRAFLWIVTVPTNKVKEKREQYRVPPESGSIVVKDESEKWESVTPLLRGADASHDMKSVRGMIDAGSGYPPHWRGESGDANLATATAMQTPTERHLLRRQRYFGYILQDIIYQAYQRAVMKGRIRKLSTSDYSKLFTMDVPDIRRSDNEALAKSAKSLADAFKIMGGQLPGKSETFTRLLMKLVFRNAGEPQAEKVIDDIFNEAKLDKTESEPEEEEKEEKEE</sequence>
<evidence type="ECO:0000256" key="1">
    <source>
        <dbReference type="SAM" id="MobiDB-lite"/>
    </source>
</evidence>
<comment type="caution">
    <text evidence="2">The sequence shown here is derived from an EMBL/GenBank/DDBJ whole genome shotgun (WGS) entry which is preliminary data.</text>
</comment>
<feature type="region of interest" description="Disordered" evidence="1">
    <location>
        <begin position="434"/>
        <end position="453"/>
    </location>
</feature>